<feature type="compositionally biased region" description="Polar residues" evidence="2">
    <location>
        <begin position="1"/>
        <end position="11"/>
    </location>
</feature>
<evidence type="ECO:0000256" key="1">
    <source>
        <dbReference type="SAM" id="Coils"/>
    </source>
</evidence>
<name>A0AAD1RFQ9_PELCU</name>
<proteinExistence type="predicted"/>
<protein>
    <submittedName>
        <fullName evidence="3">Uncharacterized protein</fullName>
    </submittedName>
</protein>
<organism evidence="3 4">
    <name type="scientific">Pelobates cultripes</name>
    <name type="common">Western spadefoot toad</name>
    <dbReference type="NCBI Taxonomy" id="61616"/>
    <lineage>
        <taxon>Eukaryota</taxon>
        <taxon>Metazoa</taxon>
        <taxon>Chordata</taxon>
        <taxon>Craniata</taxon>
        <taxon>Vertebrata</taxon>
        <taxon>Euteleostomi</taxon>
        <taxon>Amphibia</taxon>
        <taxon>Batrachia</taxon>
        <taxon>Anura</taxon>
        <taxon>Pelobatoidea</taxon>
        <taxon>Pelobatidae</taxon>
        <taxon>Pelobates</taxon>
    </lineage>
</organism>
<gene>
    <name evidence="3" type="ORF">PECUL_23A045724</name>
</gene>
<dbReference type="AlphaFoldDB" id="A0AAD1RFQ9"/>
<keyword evidence="1" id="KW-0175">Coiled coil</keyword>
<evidence type="ECO:0000256" key="2">
    <source>
        <dbReference type="SAM" id="MobiDB-lite"/>
    </source>
</evidence>
<dbReference type="EMBL" id="OW240913">
    <property type="protein sequence ID" value="CAH2251852.1"/>
    <property type="molecule type" value="Genomic_DNA"/>
</dbReference>
<evidence type="ECO:0000313" key="3">
    <source>
        <dbReference type="EMBL" id="CAH2251852.1"/>
    </source>
</evidence>
<feature type="coiled-coil region" evidence="1">
    <location>
        <begin position="70"/>
        <end position="97"/>
    </location>
</feature>
<dbReference type="Proteomes" id="UP001295444">
    <property type="component" value="Chromosome 02"/>
</dbReference>
<keyword evidence="4" id="KW-1185">Reference proteome</keyword>
<sequence>MAAGESGSTRNASDRMEHKGTQATLARDETDTTHLDSITSNLATKQDLQTLLLNIQKLLTADTAAIKKDVQQFTDRVSATENDIQDIRTEISTMQNTLSKLQTPNQVLTSQISALEDRHRPNNVKIPGPTKHRPTLAGTHFLEVQYLLEPTRYLHNPHRVPQQTRWT</sequence>
<feature type="compositionally biased region" description="Basic and acidic residues" evidence="2">
    <location>
        <begin position="12"/>
        <end position="29"/>
    </location>
</feature>
<accession>A0AAD1RFQ9</accession>
<evidence type="ECO:0000313" key="4">
    <source>
        <dbReference type="Proteomes" id="UP001295444"/>
    </source>
</evidence>
<dbReference type="SUPFAM" id="SSF58100">
    <property type="entry name" value="Bacterial hemolysins"/>
    <property type="match status" value="1"/>
</dbReference>
<reference evidence="3" key="1">
    <citation type="submission" date="2022-03" db="EMBL/GenBank/DDBJ databases">
        <authorList>
            <person name="Alioto T."/>
            <person name="Alioto T."/>
            <person name="Gomez Garrido J."/>
        </authorList>
    </citation>
    <scope>NUCLEOTIDE SEQUENCE</scope>
</reference>
<feature type="region of interest" description="Disordered" evidence="2">
    <location>
        <begin position="1"/>
        <end position="29"/>
    </location>
</feature>